<feature type="transmembrane region" description="Helical" evidence="1">
    <location>
        <begin position="66"/>
        <end position="93"/>
    </location>
</feature>
<protein>
    <recommendedName>
        <fullName evidence="4">DUF2232 domain-containing protein</fullName>
    </recommendedName>
</protein>
<name>B9JCB7_RHIR8</name>
<feature type="transmembrane region" description="Helical" evidence="1">
    <location>
        <begin position="32"/>
        <end position="59"/>
    </location>
</feature>
<sequence>MLGTAFGPECRKHPLTAHTKQDSDVKNLNAKVLAIGALAGFTAALLVYGATVQPLLFILFGALSALPILIVGLGWGNIAVITAVVTAGIVGAVGQSPSFGLFAVLMALVPAWLSHLANLARPASELGGPEHLTAWYPLSDIMLHLCGLAAAVIVIVGAIMGYNADLVGQVVDAYVSVMNQQPQPELQLNPAVIDKTKSLMLYAIPLVWGMIWVMMLLAAYYMAIRIVAASSRNLRPREDIPSALRMNRNAIFVFLAAVVAMFFGGIPALIGAATLGAFGAGFIVSGFASLHYRTRGKDWRIPVLILCYLTSLMLTVPLFIILVLGLYDTRKAIALTPNKNAEIPKQPDTKI</sequence>
<gene>
    <name evidence="2" type="ordered locus">Arad_1656</name>
</gene>
<feature type="transmembrane region" description="Helical" evidence="1">
    <location>
        <begin position="249"/>
        <end position="266"/>
    </location>
</feature>
<keyword evidence="1" id="KW-1133">Transmembrane helix</keyword>
<keyword evidence="1" id="KW-0812">Transmembrane</keyword>
<proteinExistence type="predicted"/>
<dbReference type="KEGG" id="ara:Arad_1656"/>
<feature type="transmembrane region" description="Helical" evidence="1">
    <location>
        <begin position="141"/>
        <end position="162"/>
    </location>
</feature>
<accession>B9JCB7</accession>
<dbReference type="eggNOG" id="ENOG502ZB2B">
    <property type="taxonomic scope" value="Bacteria"/>
</dbReference>
<feature type="transmembrane region" description="Helical" evidence="1">
    <location>
        <begin position="206"/>
        <end position="228"/>
    </location>
</feature>
<dbReference type="InterPro" id="IPR018710">
    <property type="entry name" value="DUF2232"/>
</dbReference>
<reference evidence="2 3" key="1">
    <citation type="journal article" date="2009" name="J. Bacteriol.">
        <title>Genome sequences of three Agrobacterium biovars help elucidate the evolution of multichromosome genomes in bacteria.</title>
        <authorList>
            <person name="Slater S.C."/>
            <person name="Goldman B.S."/>
            <person name="Goodner B."/>
            <person name="Setubal J.C."/>
            <person name="Farrand S.K."/>
            <person name="Nester E.W."/>
            <person name="Burr T.J."/>
            <person name="Banta L."/>
            <person name="Dickerman A.W."/>
            <person name="Paulsen I."/>
            <person name="Otten L."/>
            <person name="Suen G."/>
            <person name="Welch R."/>
            <person name="Almeida N.F."/>
            <person name="Arnold F."/>
            <person name="Burton O.T."/>
            <person name="Du Z."/>
            <person name="Ewing A."/>
            <person name="Godsy E."/>
            <person name="Heisel S."/>
            <person name="Houmiel K.L."/>
            <person name="Jhaveri J."/>
            <person name="Lu J."/>
            <person name="Miller N.M."/>
            <person name="Norton S."/>
            <person name="Chen Q."/>
            <person name="Phoolcharoen W."/>
            <person name="Ohlin V."/>
            <person name="Ondrusek D."/>
            <person name="Pride N."/>
            <person name="Stricklin S.L."/>
            <person name="Sun J."/>
            <person name="Wheeler C."/>
            <person name="Wilson L."/>
            <person name="Zhu H."/>
            <person name="Wood D.W."/>
        </authorList>
    </citation>
    <scope>NUCLEOTIDE SEQUENCE [LARGE SCALE GENOMIC DNA]</scope>
    <source>
        <strain evidence="3">K84 / ATCC BAA-868</strain>
    </source>
</reference>
<organism evidence="2 3">
    <name type="scientific">Rhizobium rhizogenes (strain K84 / ATCC BAA-868)</name>
    <name type="common">Agrobacterium radiobacter</name>
    <dbReference type="NCBI Taxonomy" id="311403"/>
    <lineage>
        <taxon>Bacteria</taxon>
        <taxon>Pseudomonadati</taxon>
        <taxon>Pseudomonadota</taxon>
        <taxon>Alphaproteobacteria</taxon>
        <taxon>Hyphomicrobiales</taxon>
        <taxon>Rhizobiaceae</taxon>
        <taxon>Rhizobium/Agrobacterium group</taxon>
        <taxon>Rhizobium</taxon>
    </lineage>
</organism>
<dbReference type="Pfam" id="PF09991">
    <property type="entry name" value="DUF2232"/>
    <property type="match status" value="1"/>
</dbReference>
<keyword evidence="1" id="KW-0472">Membrane</keyword>
<dbReference type="EMBL" id="CP000628">
    <property type="protein sequence ID" value="ACM26038.1"/>
    <property type="molecule type" value="Genomic_DNA"/>
</dbReference>
<feature type="transmembrane region" description="Helical" evidence="1">
    <location>
        <begin position="99"/>
        <end position="120"/>
    </location>
</feature>
<evidence type="ECO:0000256" key="1">
    <source>
        <dbReference type="SAM" id="Phobius"/>
    </source>
</evidence>
<feature type="transmembrane region" description="Helical" evidence="1">
    <location>
        <begin position="272"/>
        <end position="291"/>
    </location>
</feature>
<feature type="transmembrane region" description="Helical" evidence="1">
    <location>
        <begin position="303"/>
        <end position="327"/>
    </location>
</feature>
<dbReference type="STRING" id="311403.Arad_1656"/>
<evidence type="ECO:0008006" key="4">
    <source>
        <dbReference type="Google" id="ProtNLM"/>
    </source>
</evidence>
<evidence type="ECO:0000313" key="2">
    <source>
        <dbReference type="EMBL" id="ACM26038.1"/>
    </source>
</evidence>
<dbReference type="HOGENOM" id="CLU_073303_0_0_5"/>
<dbReference type="AlphaFoldDB" id="B9JCB7"/>
<evidence type="ECO:0000313" key="3">
    <source>
        <dbReference type="Proteomes" id="UP000001600"/>
    </source>
</evidence>
<dbReference type="Proteomes" id="UP000001600">
    <property type="component" value="Chromosome 1"/>
</dbReference>